<evidence type="ECO:0000256" key="4">
    <source>
        <dbReference type="ARBA" id="ARBA00022555"/>
    </source>
</evidence>
<dbReference type="GO" id="GO:0061708">
    <property type="term" value="F:tRNA-5-taurinomethyluridine 2-sulfurtransferase"/>
    <property type="evidence" value="ECO:0007669"/>
    <property type="project" value="UniProtKB-EC"/>
</dbReference>
<dbReference type="InterPro" id="IPR046884">
    <property type="entry name" value="MnmA-like_central"/>
</dbReference>
<dbReference type="InterPro" id="IPR051305">
    <property type="entry name" value="tRNA_2-thiouridylase_MnmA"/>
</dbReference>
<feature type="domain" description="Fe-S metabolism associated" evidence="14">
    <location>
        <begin position="97"/>
        <end position="215"/>
    </location>
</feature>
<evidence type="ECO:0000259" key="16">
    <source>
        <dbReference type="Pfam" id="PF20259"/>
    </source>
</evidence>
<dbReference type="Gene3D" id="2.40.30.10">
    <property type="entry name" value="Translation factors"/>
    <property type="match status" value="1"/>
</dbReference>
<keyword evidence="10" id="KW-1015">Disulfide bond</keyword>
<feature type="region of interest" description="Disordered" evidence="12">
    <location>
        <begin position="60"/>
        <end position="81"/>
    </location>
</feature>
<feature type="signal peptide" evidence="13">
    <location>
        <begin position="1"/>
        <end position="26"/>
    </location>
</feature>
<dbReference type="Gene3D" id="3.40.50.620">
    <property type="entry name" value="HUPs"/>
    <property type="match status" value="1"/>
</dbReference>
<keyword evidence="6" id="KW-0819">tRNA processing</keyword>
<dbReference type="NCBIfam" id="TIGR00420">
    <property type="entry name" value="trmU"/>
    <property type="match status" value="1"/>
</dbReference>
<comment type="function">
    <text evidence="1">Catalyzes the 2-thiolation of uridine at the wobble position (U34) of mitochondrial tRNA(Lys), tRNA(Glu) and tRNA(Gln). Required for the formation of 5-taurinomethyl-2-thiouridine (tm5s2U) of mitochondrial tRNA(Lys), tRNA(Glu), and tRNA(Gln) at the wobble position. ATP is required to activate the C2 atom of the wobble base.</text>
</comment>
<evidence type="ECO:0000256" key="13">
    <source>
        <dbReference type="SAM" id="SignalP"/>
    </source>
</evidence>
<reference evidence="17" key="1">
    <citation type="submission" date="2021-05" db="EMBL/GenBank/DDBJ databases">
        <title>The genome of the haptophyte Pavlova lutheri (Diacronema luteri, Pavlovales) - a model for lipid biosynthesis in eukaryotic algae.</title>
        <authorList>
            <person name="Hulatt C.J."/>
            <person name="Posewitz M.C."/>
        </authorList>
    </citation>
    <scope>NUCLEOTIDE SEQUENCE</scope>
    <source>
        <strain evidence="17">NIVA-4/92</strain>
    </source>
</reference>
<dbReference type="GO" id="GO:0000049">
    <property type="term" value="F:tRNA binding"/>
    <property type="evidence" value="ECO:0007669"/>
    <property type="project" value="UniProtKB-KW"/>
</dbReference>
<evidence type="ECO:0000259" key="14">
    <source>
        <dbReference type="Pfam" id="PF02657"/>
    </source>
</evidence>
<dbReference type="Pfam" id="PF03054">
    <property type="entry name" value="tRNA_Me_trans"/>
    <property type="match status" value="1"/>
</dbReference>
<feature type="domain" description="tRNA-specific 2-thiouridylase MnmA-like central" evidence="16">
    <location>
        <begin position="500"/>
        <end position="568"/>
    </location>
</feature>
<dbReference type="PANTHER" id="PTHR43052:SF1">
    <property type="entry name" value="TRNA-5-TAURINOMETHYLURIDINE 2-SULFURTRANSFERASE"/>
    <property type="match status" value="1"/>
</dbReference>
<dbReference type="GO" id="GO:0005524">
    <property type="term" value="F:ATP binding"/>
    <property type="evidence" value="ECO:0007669"/>
    <property type="project" value="UniProtKB-KW"/>
</dbReference>
<dbReference type="AlphaFoldDB" id="A0A8J5XG89"/>
<dbReference type="InterPro" id="IPR004506">
    <property type="entry name" value="MnmA-like"/>
</dbReference>
<evidence type="ECO:0000256" key="10">
    <source>
        <dbReference type="ARBA" id="ARBA00023157"/>
    </source>
</evidence>
<dbReference type="CDD" id="cd01998">
    <property type="entry name" value="MnmA_TRMU-like"/>
    <property type="match status" value="1"/>
</dbReference>
<keyword evidence="13" id="KW-0732">Signal</keyword>
<dbReference type="SUPFAM" id="SSF82649">
    <property type="entry name" value="SufE/NifU"/>
    <property type="match status" value="1"/>
</dbReference>
<protein>
    <recommendedName>
        <fullName evidence="3">tRNA-5-taurinomethyluridine 2-sulfurtransferase</fullName>
        <ecNumber evidence="3">2.8.1.14</ecNumber>
    </recommendedName>
</protein>
<proteinExistence type="inferred from homology"/>
<evidence type="ECO:0000256" key="12">
    <source>
        <dbReference type="SAM" id="MobiDB-lite"/>
    </source>
</evidence>
<gene>
    <name evidence="17" type="ORF">KFE25_012195</name>
</gene>
<evidence type="ECO:0000256" key="11">
    <source>
        <dbReference type="ARBA" id="ARBA00049564"/>
    </source>
</evidence>
<dbReference type="Proteomes" id="UP000751190">
    <property type="component" value="Unassembled WGS sequence"/>
</dbReference>
<dbReference type="Gene3D" id="2.30.30.280">
    <property type="entry name" value="Adenine nucleotide alpha hydrolases-like domains"/>
    <property type="match status" value="1"/>
</dbReference>
<comment type="catalytic activity">
    <reaction evidence="11">
        <text>5-taurinomethyluridine(34) in tRNA + S-sulfanyl-L-cysteinyl-[protein] + AH2 + ATP = 5-taurinomethyl-2-thiouridine(34) in tRNA + L-cysteinyl-[protein] + A + AMP + diphosphate + H(+)</text>
        <dbReference type="Rhea" id="RHEA:47040"/>
        <dbReference type="Rhea" id="RHEA-COMP:10131"/>
        <dbReference type="Rhea" id="RHEA-COMP:11726"/>
        <dbReference type="Rhea" id="RHEA-COMP:11732"/>
        <dbReference type="Rhea" id="RHEA-COMP:11733"/>
        <dbReference type="ChEBI" id="CHEBI:13193"/>
        <dbReference type="ChEBI" id="CHEBI:15378"/>
        <dbReference type="ChEBI" id="CHEBI:17499"/>
        <dbReference type="ChEBI" id="CHEBI:29950"/>
        <dbReference type="ChEBI" id="CHEBI:30616"/>
        <dbReference type="ChEBI" id="CHEBI:33019"/>
        <dbReference type="ChEBI" id="CHEBI:61963"/>
        <dbReference type="ChEBI" id="CHEBI:87171"/>
        <dbReference type="ChEBI" id="CHEBI:87172"/>
        <dbReference type="ChEBI" id="CHEBI:456215"/>
        <dbReference type="EC" id="2.8.1.14"/>
    </reaction>
</comment>
<evidence type="ECO:0000256" key="9">
    <source>
        <dbReference type="ARBA" id="ARBA00022884"/>
    </source>
</evidence>
<dbReference type="Pfam" id="PF02657">
    <property type="entry name" value="SufE"/>
    <property type="match status" value="1"/>
</dbReference>
<sequence>MRALRLRRPALLVCLAHVSLPPATLCAARALRAAAVPRAATAAAGPAAAAAATRARGARALSARAGRTGDGDGAGEPPAPLAGGAMPARLVELAQVLREAPDSRARALALVQLGASSARCADGSAPPPAGAERVRGCASVTYVSATVDEQGRAQLAGSSDAALSRGLLALVVDGLHGASASSILALTSASIRQLAALDGSVTPSRINGLDNIVKSACAQIEAALADAPRPPPPPPARTRAPRARGDAAVADASVAPSGRSALDEATVALPAPPALRNAYWTDPGAASSARDSESVAMLLSGGVDSSVALQLLVQQGVPVRAFYLRVWLADELADLSDCPWEEDWAYCRAVCDQLAVPLEAVSVQAEYWERVVSYLVSEARAGRTPNPDVMCNSRIKFGVFLDSIGRRFAAVASGHYAQLRAAPRADGGEAVQLVRAVDRHKDQSYFLSGLTQAQLSKLRFPIGGMPKADVRALAARTQLPTSARKDSQGVCFLGRLHFDEFLRHHLGEQPGPIVEWETSIVLGEHRGIWYHTVGQRRGLVPCLWPQYAAHGPWHVVAKDAGSNKIFVSNMYAAVGERRHAMSVRDISWTAGAPPCAPGERVRLGVQVRHGDGSKDGELELGADGRSARVRLATADKGLAPGQFAAFYNGDVCLGAGVIEEGGAAGAAY</sequence>
<comment type="similarity">
    <text evidence="2">Belongs to the MnmA/TRMU family.</text>
</comment>
<dbReference type="OrthoDB" id="3685at2759"/>
<evidence type="ECO:0000256" key="3">
    <source>
        <dbReference type="ARBA" id="ARBA00011953"/>
    </source>
</evidence>
<dbReference type="PANTHER" id="PTHR43052">
    <property type="match status" value="1"/>
</dbReference>
<feature type="chain" id="PRO_5035276047" description="tRNA-5-taurinomethyluridine 2-sulfurtransferase" evidence="13">
    <location>
        <begin position="27"/>
        <end position="668"/>
    </location>
</feature>
<dbReference type="Gene3D" id="3.90.1010.10">
    <property type="match status" value="1"/>
</dbReference>
<keyword evidence="9" id="KW-0694">RNA-binding</keyword>
<dbReference type="InterPro" id="IPR003808">
    <property type="entry name" value="Fe-S_metab-assoc_dom"/>
</dbReference>
<evidence type="ECO:0000256" key="6">
    <source>
        <dbReference type="ARBA" id="ARBA00022694"/>
    </source>
</evidence>
<comment type="caution">
    <text evidence="17">The sequence shown here is derived from an EMBL/GenBank/DDBJ whole genome shotgun (WGS) entry which is preliminary data.</text>
</comment>
<dbReference type="NCBIfam" id="NF001138">
    <property type="entry name" value="PRK00143.1"/>
    <property type="match status" value="1"/>
</dbReference>
<keyword evidence="7" id="KW-0547">Nucleotide-binding</keyword>
<dbReference type="EMBL" id="JAGTXO010000021">
    <property type="protein sequence ID" value="KAG8462375.1"/>
    <property type="molecule type" value="Genomic_DNA"/>
</dbReference>
<feature type="domain" description="tRNA-specific 2-thiouridylase MnmA-like C-terminal" evidence="15">
    <location>
        <begin position="579"/>
        <end position="658"/>
    </location>
</feature>
<name>A0A8J5XG89_DIALT</name>
<evidence type="ECO:0000256" key="1">
    <source>
        <dbReference type="ARBA" id="ARBA00003986"/>
    </source>
</evidence>
<keyword evidence="5" id="KW-0808">Transferase</keyword>
<evidence type="ECO:0000256" key="5">
    <source>
        <dbReference type="ARBA" id="ARBA00022679"/>
    </source>
</evidence>
<dbReference type="InterPro" id="IPR046885">
    <property type="entry name" value="MnmA-like_C"/>
</dbReference>
<keyword evidence="8" id="KW-0067">ATP-binding</keyword>
<organism evidence="17 18">
    <name type="scientific">Diacronema lutheri</name>
    <name type="common">Unicellular marine alga</name>
    <name type="synonym">Monochrysis lutheri</name>
    <dbReference type="NCBI Taxonomy" id="2081491"/>
    <lineage>
        <taxon>Eukaryota</taxon>
        <taxon>Haptista</taxon>
        <taxon>Haptophyta</taxon>
        <taxon>Pavlovophyceae</taxon>
        <taxon>Pavlovales</taxon>
        <taxon>Pavlovaceae</taxon>
        <taxon>Diacronema</taxon>
    </lineage>
</organism>
<keyword evidence="4" id="KW-0820">tRNA-binding</keyword>
<evidence type="ECO:0000313" key="18">
    <source>
        <dbReference type="Proteomes" id="UP000751190"/>
    </source>
</evidence>
<dbReference type="Pfam" id="PF20258">
    <property type="entry name" value="tRNA_Me_trans_C"/>
    <property type="match status" value="1"/>
</dbReference>
<dbReference type="GO" id="GO:0008033">
    <property type="term" value="P:tRNA processing"/>
    <property type="evidence" value="ECO:0007669"/>
    <property type="project" value="UniProtKB-KW"/>
</dbReference>
<dbReference type="InterPro" id="IPR023382">
    <property type="entry name" value="MnmA-like_central_sf"/>
</dbReference>
<evidence type="ECO:0000256" key="2">
    <source>
        <dbReference type="ARBA" id="ARBA00006191"/>
    </source>
</evidence>
<evidence type="ECO:0000259" key="15">
    <source>
        <dbReference type="Pfam" id="PF20258"/>
    </source>
</evidence>
<dbReference type="EC" id="2.8.1.14" evidence="3"/>
<feature type="region of interest" description="Disordered" evidence="12">
    <location>
        <begin position="224"/>
        <end position="248"/>
    </location>
</feature>
<dbReference type="Pfam" id="PF20259">
    <property type="entry name" value="tRNA_Me_trans_M"/>
    <property type="match status" value="1"/>
</dbReference>
<dbReference type="SUPFAM" id="SSF52402">
    <property type="entry name" value="Adenine nucleotide alpha hydrolases-like"/>
    <property type="match status" value="1"/>
</dbReference>
<evidence type="ECO:0000256" key="8">
    <source>
        <dbReference type="ARBA" id="ARBA00022840"/>
    </source>
</evidence>
<evidence type="ECO:0000313" key="17">
    <source>
        <dbReference type="EMBL" id="KAG8462375.1"/>
    </source>
</evidence>
<accession>A0A8J5XG89</accession>
<dbReference type="InterPro" id="IPR014729">
    <property type="entry name" value="Rossmann-like_a/b/a_fold"/>
</dbReference>
<evidence type="ECO:0000256" key="7">
    <source>
        <dbReference type="ARBA" id="ARBA00022741"/>
    </source>
</evidence>
<keyword evidence="18" id="KW-1185">Reference proteome</keyword>